<keyword evidence="2" id="KW-1185">Reference proteome</keyword>
<dbReference type="AlphaFoldDB" id="A0A0D8XGZ1"/>
<accession>A0A0D8XGZ1</accession>
<gene>
    <name evidence="1" type="ORF">DICVIV_12392</name>
</gene>
<evidence type="ECO:0000313" key="2">
    <source>
        <dbReference type="Proteomes" id="UP000053766"/>
    </source>
</evidence>
<proteinExistence type="predicted"/>
<sequence length="157" mass="18352">MNDEISTQLYEDICAGDLLGHIFWVTCYPEDYLAQFYNSSLDAFRHRKGQEYKCTTVESVVASDIEEQYRSLDRIEATKIEFGPQWYNDHLSEEYNWAGSQFNVKPNGKWPKEQLANVHKKELVKNLFSIASSSSRMRRHNFSSPEKFAQAEIQLNK</sequence>
<organism evidence="1 2">
    <name type="scientific">Dictyocaulus viviparus</name>
    <name type="common">Bovine lungworm</name>
    <dbReference type="NCBI Taxonomy" id="29172"/>
    <lineage>
        <taxon>Eukaryota</taxon>
        <taxon>Metazoa</taxon>
        <taxon>Ecdysozoa</taxon>
        <taxon>Nematoda</taxon>
        <taxon>Chromadorea</taxon>
        <taxon>Rhabditida</taxon>
        <taxon>Rhabditina</taxon>
        <taxon>Rhabditomorpha</taxon>
        <taxon>Strongyloidea</taxon>
        <taxon>Metastrongylidae</taxon>
        <taxon>Dictyocaulus</taxon>
    </lineage>
</organism>
<dbReference type="Proteomes" id="UP000053766">
    <property type="component" value="Unassembled WGS sequence"/>
</dbReference>
<protein>
    <submittedName>
        <fullName evidence="1">Uncharacterized protein</fullName>
    </submittedName>
</protein>
<dbReference type="EMBL" id="KN716787">
    <property type="protein sequence ID" value="KJH41626.1"/>
    <property type="molecule type" value="Genomic_DNA"/>
</dbReference>
<name>A0A0D8XGZ1_DICVI</name>
<dbReference type="OrthoDB" id="5814167at2759"/>
<evidence type="ECO:0000313" key="1">
    <source>
        <dbReference type="EMBL" id="KJH41626.1"/>
    </source>
</evidence>
<reference evidence="1 2" key="1">
    <citation type="submission" date="2013-11" db="EMBL/GenBank/DDBJ databases">
        <title>Draft genome of the bovine lungworm Dictyocaulus viviparus.</title>
        <authorList>
            <person name="Mitreva M."/>
        </authorList>
    </citation>
    <scope>NUCLEOTIDE SEQUENCE [LARGE SCALE GENOMIC DNA]</scope>
    <source>
        <strain evidence="1 2">HannoverDv2000</strain>
    </source>
</reference>
<reference evidence="2" key="2">
    <citation type="journal article" date="2016" name="Sci. Rep.">
        <title>Dictyocaulus viviparus genome, variome and transcriptome elucidate lungworm biology and support future intervention.</title>
        <authorList>
            <person name="McNulty S.N."/>
            <person name="Strube C."/>
            <person name="Rosa B.A."/>
            <person name="Martin J.C."/>
            <person name="Tyagi R."/>
            <person name="Choi Y.J."/>
            <person name="Wang Q."/>
            <person name="Hallsworth Pepin K."/>
            <person name="Zhang X."/>
            <person name="Ozersky P."/>
            <person name="Wilson R.K."/>
            <person name="Sternberg P.W."/>
            <person name="Gasser R.B."/>
            <person name="Mitreva M."/>
        </authorList>
    </citation>
    <scope>NUCLEOTIDE SEQUENCE [LARGE SCALE GENOMIC DNA]</scope>
    <source>
        <strain evidence="2">HannoverDv2000</strain>
    </source>
</reference>